<feature type="signal peptide" evidence="1">
    <location>
        <begin position="1"/>
        <end position="33"/>
    </location>
</feature>
<gene>
    <name evidence="2" type="ORF">EV672_103396</name>
</gene>
<evidence type="ECO:0000256" key="1">
    <source>
        <dbReference type="SAM" id="SignalP"/>
    </source>
</evidence>
<comment type="caution">
    <text evidence="2">The sequence shown here is derived from an EMBL/GenBank/DDBJ whole genome shotgun (WGS) entry which is preliminary data.</text>
</comment>
<evidence type="ECO:0000313" key="3">
    <source>
        <dbReference type="Proteomes" id="UP000294593"/>
    </source>
</evidence>
<name>A0A4R6RF20_9BURK</name>
<evidence type="ECO:0008006" key="4">
    <source>
        <dbReference type="Google" id="ProtNLM"/>
    </source>
</evidence>
<reference evidence="2 3" key="1">
    <citation type="submission" date="2019-03" db="EMBL/GenBank/DDBJ databases">
        <title>Genomic Encyclopedia of Type Strains, Phase IV (KMG-IV): sequencing the most valuable type-strain genomes for metagenomic binning, comparative biology and taxonomic classification.</title>
        <authorList>
            <person name="Goeker M."/>
        </authorList>
    </citation>
    <scope>NUCLEOTIDE SEQUENCE [LARGE SCALE GENOMIC DNA]</scope>
    <source>
        <strain evidence="2 3">DSM 11901</strain>
    </source>
</reference>
<dbReference type="RefSeq" id="WP_208110733.1">
    <property type="nucleotide sequence ID" value="NZ_SNXW01000003.1"/>
</dbReference>
<accession>A0A4R6RF20</accession>
<keyword evidence="3" id="KW-1185">Reference proteome</keyword>
<protein>
    <recommendedName>
        <fullName evidence="4">DUF4148 domain-containing protein</fullName>
    </recommendedName>
</protein>
<proteinExistence type="predicted"/>
<keyword evidence="1" id="KW-0732">Signal</keyword>
<feature type="chain" id="PRO_5020525852" description="DUF4148 domain-containing protein" evidence="1">
    <location>
        <begin position="34"/>
        <end position="113"/>
    </location>
</feature>
<dbReference type="Proteomes" id="UP000294593">
    <property type="component" value="Unassembled WGS sequence"/>
</dbReference>
<sequence length="113" mass="12497">MNSNRTAQAKSLSATLALTASLLLAAALPQAHAEEFDLPKPTASQLSRAEVIADRHLWQRAGVDRFADLQEYGLQTSEYQKAFAEYQRLRNSPAFAQEVARVKAEQATQHASR</sequence>
<dbReference type="AlphaFoldDB" id="A0A4R6RF20"/>
<dbReference type="EMBL" id="SNXW01000003">
    <property type="protein sequence ID" value="TDP84822.1"/>
    <property type="molecule type" value="Genomic_DNA"/>
</dbReference>
<organism evidence="2 3">
    <name type="scientific">Aquabacterium commune</name>
    <dbReference type="NCBI Taxonomy" id="70586"/>
    <lineage>
        <taxon>Bacteria</taxon>
        <taxon>Pseudomonadati</taxon>
        <taxon>Pseudomonadota</taxon>
        <taxon>Betaproteobacteria</taxon>
        <taxon>Burkholderiales</taxon>
        <taxon>Aquabacterium</taxon>
    </lineage>
</organism>
<evidence type="ECO:0000313" key="2">
    <source>
        <dbReference type="EMBL" id="TDP84822.1"/>
    </source>
</evidence>